<protein>
    <recommendedName>
        <fullName evidence="3">DUF4034 domain-containing protein</fullName>
    </recommendedName>
</protein>
<dbReference type="OrthoDB" id="7171245at2"/>
<dbReference type="AlphaFoldDB" id="A0A1U9ZWV2"/>
<dbReference type="Proteomes" id="UP000190797">
    <property type="component" value="Chromosome"/>
</dbReference>
<proteinExistence type="predicted"/>
<sequence>MLLVRVIRAGLDLLDKTSRMRVGRSWDDPSLEQVLPQVKAGRLEPGLELIRQARGDHELRALRVQQLAVAGAAHTEAIRRVGDGDADGLLWLGAALIEQAWAIRGGSYAAYVSDDRFTRFWEVLSSAADPLRQAAEALPDDPVPWDRLQRHAIGMQSGRAELDRLWAELTARDSHLYLGHYGRVQALCAKWYGSDQEVLAFARKTTASARPGDPVTAMVPLAHFEVVWSRINETEQPAQEVLEAYFGSSDVIDALVEAADKWQDGSQPHPRALDAQHLFGAAFYFGGHPTRAQRLLAGAGRRMPEILPWSAASAMPGRRYAQARRQLGLL</sequence>
<gene>
    <name evidence="1" type="ORF">BKM31_13970</name>
</gene>
<dbReference type="RefSeq" id="WP_080038578.1">
    <property type="nucleotide sequence ID" value="NZ_CP017717.1"/>
</dbReference>
<evidence type="ECO:0008006" key="3">
    <source>
        <dbReference type="Google" id="ProtNLM"/>
    </source>
</evidence>
<reference evidence="2" key="1">
    <citation type="journal article" date="2017" name="Med. Chem. Commun.">
        <title>Nonomuraea sp. ATCC 55076 harbours the largest actinomycete chromosome to date and the kistamicin biosynthetic gene cluster.</title>
        <authorList>
            <person name="Nazari B."/>
            <person name="Forneris C.C."/>
            <person name="Gibson M.I."/>
            <person name="Moon K."/>
            <person name="Schramma K.R."/>
            <person name="Seyedsayamdost M.R."/>
        </authorList>
    </citation>
    <scope>NUCLEOTIDE SEQUENCE [LARGE SCALE GENOMIC DNA]</scope>
    <source>
        <strain evidence="2">ATCC 55076</strain>
    </source>
</reference>
<dbReference type="KEGG" id="noa:BKM31_13970"/>
<evidence type="ECO:0000313" key="1">
    <source>
        <dbReference type="EMBL" id="AQZ62420.1"/>
    </source>
</evidence>
<dbReference type="EMBL" id="CP017717">
    <property type="protein sequence ID" value="AQZ62420.1"/>
    <property type="molecule type" value="Genomic_DNA"/>
</dbReference>
<organism evidence="1 2">
    <name type="scientific">[Actinomadura] parvosata subsp. kistnae</name>
    <dbReference type="NCBI Taxonomy" id="1909395"/>
    <lineage>
        <taxon>Bacteria</taxon>
        <taxon>Bacillati</taxon>
        <taxon>Actinomycetota</taxon>
        <taxon>Actinomycetes</taxon>
        <taxon>Streptosporangiales</taxon>
        <taxon>Streptosporangiaceae</taxon>
        <taxon>Nonomuraea</taxon>
    </lineage>
</organism>
<accession>A0A1U9ZWV2</accession>
<dbReference type="STRING" id="1909395.BKM31_13970"/>
<keyword evidence="2" id="KW-1185">Reference proteome</keyword>
<evidence type="ECO:0000313" key="2">
    <source>
        <dbReference type="Proteomes" id="UP000190797"/>
    </source>
</evidence>
<name>A0A1U9ZWV2_9ACTN</name>